<comment type="caution">
    <text evidence="2">Lacks conserved residue(s) required for the propagation of feature annotation.</text>
</comment>
<dbReference type="GeneID" id="63855650"/>
<organism evidence="5 6">
    <name type="scientific">Cucurbitaria berberidis CBS 394.84</name>
    <dbReference type="NCBI Taxonomy" id="1168544"/>
    <lineage>
        <taxon>Eukaryota</taxon>
        <taxon>Fungi</taxon>
        <taxon>Dikarya</taxon>
        <taxon>Ascomycota</taxon>
        <taxon>Pezizomycotina</taxon>
        <taxon>Dothideomycetes</taxon>
        <taxon>Pleosporomycetidae</taxon>
        <taxon>Pleosporales</taxon>
        <taxon>Pleosporineae</taxon>
        <taxon>Cucurbitariaceae</taxon>
        <taxon>Cucurbitaria</taxon>
    </lineage>
</organism>
<accession>A0A9P4L4W1</accession>
<dbReference type="GO" id="GO:0008061">
    <property type="term" value="F:chitin binding"/>
    <property type="evidence" value="ECO:0007669"/>
    <property type="project" value="UniProtKB-UniRule"/>
</dbReference>
<evidence type="ECO:0000259" key="4">
    <source>
        <dbReference type="PROSITE" id="PS50941"/>
    </source>
</evidence>
<keyword evidence="3" id="KW-0732">Signal</keyword>
<comment type="caution">
    <text evidence="5">The sequence shown here is derived from an EMBL/GenBank/DDBJ whole genome shotgun (WGS) entry which is preliminary data.</text>
</comment>
<dbReference type="InterPro" id="IPR036861">
    <property type="entry name" value="Endochitinase-like_sf"/>
</dbReference>
<name>A0A9P4L4W1_9PLEO</name>
<keyword evidence="2" id="KW-1015">Disulfide bond</keyword>
<protein>
    <submittedName>
        <fullName evidence="5">Carbohydrate-binding module family 18 protein</fullName>
    </submittedName>
</protein>
<keyword evidence="1 2" id="KW-0147">Chitin-binding</keyword>
<feature type="domain" description="Chitin-binding type-1" evidence="4">
    <location>
        <begin position="222"/>
        <end position="268"/>
    </location>
</feature>
<dbReference type="OrthoDB" id="1193027at2759"/>
<feature type="signal peptide" evidence="3">
    <location>
        <begin position="1"/>
        <end position="20"/>
    </location>
</feature>
<proteinExistence type="predicted"/>
<dbReference type="InterPro" id="IPR001002">
    <property type="entry name" value="Chitin-bd_1"/>
</dbReference>
<sequence length="268" mass="28992">MNPILLLIVGLLKYATVAAAANTIRFINHCPYDIWYWTVGPAGSRLDGLDKSRIKIPGNHGSVTHGMVNTELLQGGITLKIRDYPKYRVAPAGIVQVEYHFEPTRNAIWYDLSVIDCDPHLGPNHPSFCPLIGGGVEIYIPGAKKGSCPPAWCSNGRCENTYDRTGSWLGEPTFKCKIGVDILVETCTERVGYRTFQDKPTPYHHVSAPESVPHDSPKVSPDGICGGMTGYTCTGSGFGDCCSAYGYCGMKPAYCNAGCQSTFGVCLG</sequence>
<gene>
    <name evidence="5" type="ORF">K460DRAFT_435208</name>
</gene>
<keyword evidence="6" id="KW-1185">Reference proteome</keyword>
<dbReference type="AlphaFoldDB" id="A0A9P4L4W1"/>
<feature type="chain" id="PRO_5040373067" evidence="3">
    <location>
        <begin position="21"/>
        <end position="268"/>
    </location>
</feature>
<feature type="disulfide bond" evidence="2">
    <location>
        <begin position="241"/>
        <end position="255"/>
    </location>
</feature>
<evidence type="ECO:0000256" key="1">
    <source>
        <dbReference type="ARBA" id="ARBA00022669"/>
    </source>
</evidence>
<evidence type="ECO:0000256" key="2">
    <source>
        <dbReference type="PROSITE-ProRule" id="PRU00261"/>
    </source>
</evidence>
<dbReference type="Proteomes" id="UP000800039">
    <property type="component" value="Unassembled WGS sequence"/>
</dbReference>
<dbReference type="SUPFAM" id="SSF57016">
    <property type="entry name" value="Plant lectins/antimicrobial peptides"/>
    <property type="match status" value="1"/>
</dbReference>
<dbReference type="InterPro" id="IPR006771">
    <property type="entry name" value="CetA-like"/>
</dbReference>
<evidence type="ECO:0000313" key="6">
    <source>
        <dbReference type="Proteomes" id="UP000800039"/>
    </source>
</evidence>
<dbReference type="Pfam" id="PF00187">
    <property type="entry name" value="Chitin_bind_1"/>
    <property type="match status" value="1"/>
</dbReference>
<dbReference type="Gene3D" id="3.30.60.10">
    <property type="entry name" value="Endochitinase-like"/>
    <property type="match status" value="1"/>
</dbReference>
<evidence type="ECO:0000256" key="3">
    <source>
        <dbReference type="SAM" id="SignalP"/>
    </source>
</evidence>
<dbReference type="RefSeq" id="XP_040784503.1">
    <property type="nucleotide sequence ID" value="XM_040938394.1"/>
</dbReference>
<dbReference type="CDD" id="cd11618">
    <property type="entry name" value="ChtBD1_1"/>
    <property type="match status" value="1"/>
</dbReference>
<dbReference type="Pfam" id="PF04681">
    <property type="entry name" value="Bys1"/>
    <property type="match status" value="1"/>
</dbReference>
<dbReference type="PROSITE" id="PS50941">
    <property type="entry name" value="CHIT_BIND_I_2"/>
    <property type="match status" value="1"/>
</dbReference>
<evidence type="ECO:0000313" key="5">
    <source>
        <dbReference type="EMBL" id="KAF1841940.1"/>
    </source>
</evidence>
<dbReference type="EMBL" id="ML976618">
    <property type="protein sequence ID" value="KAF1841940.1"/>
    <property type="molecule type" value="Genomic_DNA"/>
</dbReference>
<reference evidence="5" key="1">
    <citation type="submission" date="2020-01" db="EMBL/GenBank/DDBJ databases">
        <authorList>
            <consortium name="DOE Joint Genome Institute"/>
            <person name="Haridas S."/>
            <person name="Albert R."/>
            <person name="Binder M."/>
            <person name="Bloem J."/>
            <person name="Labutti K."/>
            <person name="Salamov A."/>
            <person name="Andreopoulos B."/>
            <person name="Baker S.E."/>
            <person name="Barry K."/>
            <person name="Bills G."/>
            <person name="Bluhm B.H."/>
            <person name="Cannon C."/>
            <person name="Castanera R."/>
            <person name="Culley D.E."/>
            <person name="Daum C."/>
            <person name="Ezra D."/>
            <person name="Gonzalez J.B."/>
            <person name="Henrissat B."/>
            <person name="Kuo A."/>
            <person name="Liang C."/>
            <person name="Lipzen A."/>
            <person name="Lutzoni F."/>
            <person name="Magnuson J."/>
            <person name="Mondo S."/>
            <person name="Nolan M."/>
            <person name="Ohm R."/>
            <person name="Pangilinan J."/>
            <person name="Park H.-J."/>
            <person name="Ramirez L."/>
            <person name="Alfaro M."/>
            <person name="Sun H."/>
            <person name="Tritt A."/>
            <person name="Yoshinaga Y."/>
            <person name="Zwiers L.-H."/>
            <person name="Turgeon B.G."/>
            <person name="Goodwin S.B."/>
            <person name="Spatafora J.W."/>
            <person name="Crous P.W."/>
            <person name="Grigoriev I.V."/>
        </authorList>
    </citation>
    <scope>NUCLEOTIDE SEQUENCE</scope>
    <source>
        <strain evidence="5">CBS 394.84</strain>
    </source>
</reference>